<evidence type="ECO:0000313" key="1">
    <source>
        <dbReference type="EMBL" id="OGM08159.1"/>
    </source>
</evidence>
<dbReference type="InterPro" id="IPR011856">
    <property type="entry name" value="tRNA_endonuc-like_dom_sf"/>
</dbReference>
<organism evidence="1 2">
    <name type="scientific">Candidatus Woesebacteria bacterium RBG_13_36_22</name>
    <dbReference type="NCBI Taxonomy" id="1802478"/>
    <lineage>
        <taxon>Bacteria</taxon>
        <taxon>Candidatus Woeseibacteriota</taxon>
    </lineage>
</organism>
<reference evidence="1 2" key="1">
    <citation type="journal article" date="2016" name="Nat. Commun.">
        <title>Thousands of microbial genomes shed light on interconnected biogeochemical processes in an aquifer system.</title>
        <authorList>
            <person name="Anantharaman K."/>
            <person name="Brown C.T."/>
            <person name="Hug L.A."/>
            <person name="Sharon I."/>
            <person name="Castelle C.J."/>
            <person name="Probst A.J."/>
            <person name="Thomas B.C."/>
            <person name="Singh A."/>
            <person name="Wilkins M.J."/>
            <person name="Karaoz U."/>
            <person name="Brodie E.L."/>
            <person name="Williams K.H."/>
            <person name="Hubbard S.S."/>
            <person name="Banfield J.F."/>
        </authorList>
    </citation>
    <scope>NUCLEOTIDE SEQUENCE [LARGE SCALE GENOMIC DNA]</scope>
</reference>
<dbReference type="AlphaFoldDB" id="A0A1F7X0C5"/>
<accession>A0A1F7X0C5</accession>
<comment type="caution">
    <text evidence="1">The sequence shown here is derived from an EMBL/GenBank/DDBJ whole genome shotgun (WGS) entry which is preliminary data.</text>
</comment>
<protein>
    <submittedName>
        <fullName evidence="1">Uncharacterized protein</fullName>
    </submittedName>
</protein>
<gene>
    <name evidence="1" type="ORF">A2Z67_03940</name>
</gene>
<dbReference type="GO" id="GO:0003676">
    <property type="term" value="F:nucleic acid binding"/>
    <property type="evidence" value="ECO:0007669"/>
    <property type="project" value="InterPro"/>
</dbReference>
<dbReference type="EMBL" id="MGFQ01000056">
    <property type="protein sequence ID" value="OGM08159.1"/>
    <property type="molecule type" value="Genomic_DNA"/>
</dbReference>
<proteinExistence type="predicted"/>
<evidence type="ECO:0000313" key="2">
    <source>
        <dbReference type="Proteomes" id="UP000176939"/>
    </source>
</evidence>
<sequence>MKGDDMQDKSLRTKRSGEFGENLVTDIMSKEWGFDVDRIDSVGADLSAYKDGVAYIISVKYRRFTPGESLQEGFDFKDESKLKEAARRRCGATGIVAFIGCFLKDGKQITVCSFINSSHLILLPKRKDNYVFYFDDKNSTFEKLIQDGVIYRVVEKRDLGNSVNGVDF</sequence>
<name>A0A1F7X0C5_9BACT</name>
<dbReference type="Gene3D" id="3.40.1350.10">
    <property type="match status" value="1"/>
</dbReference>
<dbReference type="Proteomes" id="UP000176939">
    <property type="component" value="Unassembled WGS sequence"/>
</dbReference>